<evidence type="ECO:0000256" key="1">
    <source>
        <dbReference type="ARBA" id="ARBA00000085"/>
    </source>
</evidence>
<dbReference type="PROSITE" id="PS50110">
    <property type="entry name" value="RESPONSE_REGULATORY"/>
    <property type="match status" value="2"/>
</dbReference>
<keyword evidence="3 5" id="KW-0597">Phosphoprotein</keyword>
<dbReference type="InterPro" id="IPR001789">
    <property type="entry name" value="Sig_transdc_resp-reg_receiver"/>
</dbReference>
<organism evidence="9 10">
    <name type="scientific">Pseudoalteromonas fenneropenaei</name>
    <dbReference type="NCBI Taxonomy" id="1737459"/>
    <lineage>
        <taxon>Bacteria</taxon>
        <taxon>Pseudomonadati</taxon>
        <taxon>Pseudomonadota</taxon>
        <taxon>Gammaproteobacteria</taxon>
        <taxon>Alteromonadales</taxon>
        <taxon>Pseudoalteromonadaceae</taxon>
        <taxon>Pseudoalteromonas</taxon>
    </lineage>
</organism>
<evidence type="ECO:0000259" key="8">
    <source>
        <dbReference type="PROSITE" id="PS50110"/>
    </source>
</evidence>
<dbReference type="SMART" id="SM00387">
    <property type="entry name" value="HATPase_c"/>
    <property type="match status" value="1"/>
</dbReference>
<proteinExistence type="predicted"/>
<dbReference type="InterPro" id="IPR011006">
    <property type="entry name" value="CheY-like_superfamily"/>
</dbReference>
<evidence type="ECO:0000256" key="5">
    <source>
        <dbReference type="PROSITE-ProRule" id="PRU00169"/>
    </source>
</evidence>
<feature type="domain" description="Response regulatory" evidence="8">
    <location>
        <begin position="1253"/>
        <end position="1372"/>
    </location>
</feature>
<dbReference type="Pfam" id="PF00072">
    <property type="entry name" value="Response_reg"/>
    <property type="match status" value="1"/>
</dbReference>
<dbReference type="PANTHER" id="PTHR45339:SF1">
    <property type="entry name" value="HYBRID SIGNAL TRANSDUCTION HISTIDINE KINASE J"/>
    <property type="match status" value="1"/>
</dbReference>
<dbReference type="InterPro" id="IPR011123">
    <property type="entry name" value="Y_Y_Y"/>
</dbReference>
<dbReference type="SUPFAM" id="SSF55874">
    <property type="entry name" value="ATPase domain of HSP90 chaperone/DNA topoisomerase II/histidine kinase"/>
    <property type="match status" value="1"/>
</dbReference>
<comment type="catalytic activity">
    <reaction evidence="1">
        <text>ATP + protein L-histidine = ADP + protein N-phospho-L-histidine.</text>
        <dbReference type="EC" id="2.7.13.3"/>
    </reaction>
</comment>
<feature type="domain" description="Histidine kinase" evidence="7">
    <location>
        <begin position="860"/>
        <end position="1082"/>
    </location>
</feature>
<reference evidence="10" key="1">
    <citation type="journal article" date="2019" name="Int. J. Syst. Evol. Microbiol.">
        <title>The Global Catalogue of Microorganisms (GCM) 10K type strain sequencing project: providing services to taxonomists for standard genome sequencing and annotation.</title>
        <authorList>
            <consortium name="The Broad Institute Genomics Platform"/>
            <consortium name="The Broad Institute Genome Sequencing Center for Infectious Disease"/>
            <person name="Wu L."/>
            <person name="Ma J."/>
        </authorList>
    </citation>
    <scope>NUCLEOTIDE SEQUENCE [LARGE SCALE GENOMIC DNA]</scope>
    <source>
        <strain evidence="10">KCTC 42730</strain>
    </source>
</reference>
<evidence type="ECO:0000313" key="10">
    <source>
        <dbReference type="Proteomes" id="UP001595453"/>
    </source>
</evidence>
<dbReference type="Gene3D" id="2.60.40.10">
    <property type="entry name" value="Immunoglobulins"/>
    <property type="match status" value="1"/>
</dbReference>
<dbReference type="Gene3D" id="1.10.287.130">
    <property type="match status" value="1"/>
</dbReference>
<dbReference type="Pfam" id="PF07495">
    <property type="entry name" value="Y_Y_Y"/>
    <property type="match status" value="1"/>
</dbReference>
<feature type="domain" description="Response regulatory" evidence="8">
    <location>
        <begin position="1099"/>
        <end position="1220"/>
    </location>
</feature>
<keyword evidence="10" id="KW-1185">Reference proteome</keyword>
<dbReference type="PRINTS" id="PR00344">
    <property type="entry name" value="BCTRLSENSOR"/>
</dbReference>
<evidence type="ECO:0000313" key="9">
    <source>
        <dbReference type="EMBL" id="MFC3030999.1"/>
    </source>
</evidence>
<dbReference type="PROSITE" id="PS50109">
    <property type="entry name" value="HIS_KIN"/>
    <property type="match status" value="1"/>
</dbReference>
<dbReference type="InterPro" id="IPR005467">
    <property type="entry name" value="His_kinase_dom"/>
</dbReference>
<gene>
    <name evidence="9" type="ORF">ACFOEE_00440</name>
</gene>
<sequence>MDKSYSPVRLIVFLLAALPALCFGQYPRFANEYSVKRLTAEDGFVSSEIYSIIQDQQGLLWFGTAENGVMRYDGRKVTLFEFDSNNGLSHNDAGNLMLDRYGNVWIGTWGGGANRYEPQTGRFEHFLHDLNRSDSLSANRIQSLYHDEDGTIWLGSYDKGLNRYLGDGKFAYLQKGDAGSGLSHNRIWDITSKGPHQLWIATSYGLNLYDKTTNTVSYFYPDPNNPTPTGANEIRHILITSDGQTLVGTQQGPFVFQPSSGSFIELGLQDDEHLGQVNSMIEDQDGNIWFVTSKGVFRLTSANQQIEQLDLPHSSGFRIIFEDQARTIWITNEVHGIYKLVPNRKFKSINHPALSAPNGITADENGDLLIATSSSSLFRFHVATQTLESLSTAIFTATNGFNENRLLEQPVLYLDNNQILWVAQDEGIARFDLNTQQAELLTYPKTDPAHKQFREIRALSTDRLGNLWIGTYKNGIYLYDTKTKTFSQLDSSAGLSHPEVLKIFRDNKQNIWVGTGDGVNLWQEDKRTFQVFKNNKNQADSLLGSIVQDIYQSQDGNIWVATQKGLNLYLPETQSFKHFTTANGLPTTLVRAIVDDQAGNLWLTTNKGVSKLSLSRKEVKNFDNQNGLLGLNYYPSSLVKGKDNLLFTSSQRGVEYFSALPTETKHHEPNLVLTGFHKMGHPFKLDKPYSYVTDIYLSHLDYIFSLEFAVLEFIAPHENQYAYKLEGYDDNWIDIGNRNTATFTNLDAGDYTFLVKATKSNGQWGENVLAIKLHVAPSLWKTWWAYSLYVILCSALVITIIYVRTRIHKAEVIRQKQFVQQLEQQVSEKTASLTAQAKELADALQKAEAATQLKSEFLANMSHEIRTPMNGVLGMLGLLKSSQLTPEQTNAVNIASASATSLLTLINDILDLSKIEADKLELEYIDFDLKGLIEELAVAMALPAQQKGVEVIVDLVDIKPSQVKSDPTRIRQIITNILSNAIKFTNQGEIIITAQLAAAQQANCYQFTCTIADTGIGIPAEEIEHLFQAFRQVDASTTRKYGGTGLGLSITKRLCHLLQGDIKVTSELRVGSRFEITCLVEKSATADDTGLELGHLNLHVLVVDANSACRAAIHKQLQRFGVKVSEAADCNMAMSLFHAVQSSSTEQVDIILFNKIQADLREENWPCQLVKNCSPSPKLVMMTPLAEQGEAQALMNMSIDSYFSKPVTTAKLLQSLALARDELSPYLSDKHDPHASTVNHLTTGTPSWAKTARVLLVEDNKINQLVALRVLNTIGLSTEVAETGLQAIEKLQLAEYAIVLMDCQMPEMDGYEATKQIRLGAAGTSNIAIPIIAMTANAMQGDKQKCLDTGMNDYITKPIEPEKVQQKLAQWLTKINPALA</sequence>
<dbReference type="SMART" id="SM00388">
    <property type="entry name" value="HisKA"/>
    <property type="match status" value="1"/>
</dbReference>
<dbReference type="Gene3D" id="2.130.10.10">
    <property type="entry name" value="YVTN repeat-like/Quinoprotein amine dehydrogenase"/>
    <property type="match status" value="2"/>
</dbReference>
<dbReference type="Pfam" id="PF07494">
    <property type="entry name" value="Reg_prop"/>
    <property type="match status" value="4"/>
</dbReference>
<dbReference type="CDD" id="cd00082">
    <property type="entry name" value="HisKA"/>
    <property type="match status" value="1"/>
</dbReference>
<dbReference type="InterPro" id="IPR036097">
    <property type="entry name" value="HisK_dim/P_sf"/>
</dbReference>
<comment type="caution">
    <text evidence="5">Lacks conserved residue(s) required for the propagation of feature annotation.</text>
</comment>
<dbReference type="EMBL" id="JBHRSD010000001">
    <property type="protein sequence ID" value="MFC3030999.1"/>
    <property type="molecule type" value="Genomic_DNA"/>
</dbReference>
<evidence type="ECO:0000256" key="4">
    <source>
        <dbReference type="ARBA" id="ARBA00023012"/>
    </source>
</evidence>
<evidence type="ECO:0000259" key="7">
    <source>
        <dbReference type="PROSITE" id="PS50109"/>
    </source>
</evidence>
<dbReference type="InterPro" id="IPR003594">
    <property type="entry name" value="HATPase_dom"/>
</dbReference>
<dbReference type="InterPro" id="IPR004358">
    <property type="entry name" value="Sig_transdc_His_kin-like_C"/>
</dbReference>
<dbReference type="RefSeq" id="WP_377119800.1">
    <property type="nucleotide sequence ID" value="NZ_JBHRSD010000001.1"/>
</dbReference>
<keyword evidence="4" id="KW-0902">Two-component regulatory system</keyword>
<dbReference type="Pfam" id="PF02518">
    <property type="entry name" value="HATPase_c"/>
    <property type="match status" value="1"/>
</dbReference>
<feature type="coiled-coil region" evidence="6">
    <location>
        <begin position="819"/>
        <end position="850"/>
    </location>
</feature>
<keyword evidence="6" id="KW-0175">Coiled coil</keyword>
<dbReference type="InterPro" id="IPR011110">
    <property type="entry name" value="Reg_prop"/>
</dbReference>
<dbReference type="SUPFAM" id="SSF47384">
    <property type="entry name" value="Homodimeric domain of signal transducing histidine kinase"/>
    <property type="match status" value="1"/>
</dbReference>
<dbReference type="InterPro" id="IPR015943">
    <property type="entry name" value="WD40/YVTN_repeat-like_dom_sf"/>
</dbReference>
<feature type="modified residue" description="4-aspartylphosphate" evidence="5">
    <location>
        <position position="1302"/>
    </location>
</feature>
<evidence type="ECO:0000256" key="2">
    <source>
        <dbReference type="ARBA" id="ARBA00012438"/>
    </source>
</evidence>
<dbReference type="EC" id="2.7.13.3" evidence="2"/>
<dbReference type="Gene3D" id="3.30.565.10">
    <property type="entry name" value="Histidine kinase-like ATPase, C-terminal domain"/>
    <property type="match status" value="1"/>
</dbReference>
<evidence type="ECO:0000256" key="3">
    <source>
        <dbReference type="ARBA" id="ARBA00022553"/>
    </source>
</evidence>
<dbReference type="SMART" id="SM00448">
    <property type="entry name" value="REC"/>
    <property type="match status" value="2"/>
</dbReference>
<comment type="caution">
    <text evidence="9">The sequence shown here is derived from an EMBL/GenBank/DDBJ whole genome shotgun (WGS) entry which is preliminary data.</text>
</comment>
<dbReference type="InterPro" id="IPR003661">
    <property type="entry name" value="HisK_dim/P_dom"/>
</dbReference>
<dbReference type="CDD" id="cd16922">
    <property type="entry name" value="HATPase_EvgS-ArcB-TorS-like"/>
    <property type="match status" value="1"/>
</dbReference>
<dbReference type="Pfam" id="PF00512">
    <property type="entry name" value="HisKA"/>
    <property type="match status" value="1"/>
</dbReference>
<accession>A0ABV7CC75</accession>
<dbReference type="InterPro" id="IPR036890">
    <property type="entry name" value="HATPase_C_sf"/>
</dbReference>
<evidence type="ECO:0000256" key="6">
    <source>
        <dbReference type="SAM" id="Coils"/>
    </source>
</evidence>
<dbReference type="PANTHER" id="PTHR45339">
    <property type="entry name" value="HYBRID SIGNAL TRANSDUCTION HISTIDINE KINASE J"/>
    <property type="match status" value="1"/>
</dbReference>
<dbReference type="SUPFAM" id="SSF52172">
    <property type="entry name" value="CheY-like"/>
    <property type="match status" value="2"/>
</dbReference>
<dbReference type="Proteomes" id="UP001595453">
    <property type="component" value="Unassembled WGS sequence"/>
</dbReference>
<protein>
    <recommendedName>
        <fullName evidence="2">histidine kinase</fullName>
        <ecNumber evidence="2">2.7.13.3</ecNumber>
    </recommendedName>
</protein>
<name>A0ABV7CC75_9GAMM</name>
<dbReference type="Gene3D" id="3.40.50.2300">
    <property type="match status" value="2"/>
</dbReference>
<dbReference type="SUPFAM" id="SSF63829">
    <property type="entry name" value="Calcium-dependent phosphotriesterase"/>
    <property type="match status" value="2"/>
</dbReference>
<dbReference type="InterPro" id="IPR013783">
    <property type="entry name" value="Ig-like_fold"/>
</dbReference>
<dbReference type="CDD" id="cd17546">
    <property type="entry name" value="REC_hyHK_CKI1_RcsC-like"/>
    <property type="match status" value="1"/>
</dbReference>